<dbReference type="Pfam" id="PF04717">
    <property type="entry name" value="Phage_base_V"/>
    <property type="match status" value="1"/>
</dbReference>
<protein>
    <submittedName>
        <fullName evidence="3">Phage baseplate assembly protein V</fullName>
    </submittedName>
</protein>
<evidence type="ECO:0000313" key="4">
    <source>
        <dbReference type="Proteomes" id="UP001440612"/>
    </source>
</evidence>
<dbReference type="EMBL" id="CP150951">
    <property type="protein sequence ID" value="WZC47923.1"/>
    <property type="molecule type" value="Genomic_DNA"/>
</dbReference>
<dbReference type="SUPFAM" id="SSF69279">
    <property type="entry name" value="Phage tail proteins"/>
    <property type="match status" value="1"/>
</dbReference>
<dbReference type="RefSeq" id="WP_341366043.1">
    <property type="nucleotide sequence ID" value="NZ_CP150951.2"/>
</dbReference>
<dbReference type="InterPro" id="IPR037026">
    <property type="entry name" value="Vgr_OB-fold_dom_sf"/>
</dbReference>
<dbReference type="InterPro" id="IPR006531">
    <property type="entry name" value="Gp5/Vgr_OB"/>
</dbReference>
<sequence>MADSPITGVDGPLGVIIKVSGAAIADDIAVETVRVTTDLNRIPQALITLADGAVATQEFPLTDGTDFEIGTEIEAFAFFGGGAEQSLFKGIITATRLRLSGGGGSLELTCRDKAICLTDIRKTTSAAQVTDSDVMSTVITDAGLVADVTTTTGDPTDIVQYDCTDWDFLRMLADRNGQVLSVDDGTITSAAPAPSTGAVMTLTAGMDIFDFDCKIDARSLFSSAQISGWDPASQAATTETEDVADGGKWGNTPFTDLTDATGSRIHNIATPYAAGQVDLATMAKARALRPPLAAISGTCQYPGSTLATPGDTIELAGVGERMGGTAFVCGISHEISAGSWSTTARLGLPMGWRSDSFGMAAPGAAGLTAPVQGLHVATVLGIIDSGGTNPMADDAMIQVSVPLMGETPAELWARYAQPYATAGAGIQFLPEVGDEVIIGFLSADPGAPVVLGALHSGSLARTNDATEENELKTITSKSGIHITFDDQKEILTAETPAGQSIVIDDEASTITLTDVTGNTITMADSGMTIAAEGTLDITATQNITIASDLDVEISGMNVSASADVELTAEGSASASFSSSGQTTVEGSIVMIN</sequence>
<keyword evidence="4" id="KW-1185">Reference proteome</keyword>
<evidence type="ECO:0000313" key="3">
    <source>
        <dbReference type="EMBL" id="WZC47923.1"/>
    </source>
</evidence>
<feature type="domain" description="Gp5/Type VI secretion system Vgr protein OB-fold" evidence="2">
    <location>
        <begin position="391"/>
        <end position="455"/>
    </location>
</feature>
<feature type="region of interest" description="Disordered" evidence="1">
    <location>
        <begin position="231"/>
        <end position="251"/>
    </location>
</feature>
<reference evidence="4" key="1">
    <citation type="submission" date="2024-04" db="EMBL/GenBank/DDBJ databases">
        <title>Phylogenomic analyses of a clade within the roseobacter group suggest taxonomic reassignments of species of the genera Aestuariivita, Citreicella, Loktanella, Nautella, Pelagibaca, Ruegeria, Thalassobius, Thiobacimonas and Tropicibacter, and the proposal o.</title>
        <authorList>
            <person name="Jeon C.O."/>
        </authorList>
    </citation>
    <scope>NUCLEOTIDE SEQUENCE [LARGE SCALE GENOMIC DNA]</scope>
    <source>
        <strain evidence="4">BS5-3</strain>
    </source>
</reference>
<accession>A0ABZ2V0E6</accession>
<gene>
    <name evidence="3" type="ORF">AABB29_13640</name>
</gene>
<evidence type="ECO:0000259" key="2">
    <source>
        <dbReference type="Pfam" id="PF04717"/>
    </source>
</evidence>
<dbReference type="SUPFAM" id="SSF69255">
    <property type="entry name" value="gp5 N-terminal domain-like"/>
    <property type="match status" value="1"/>
</dbReference>
<organism evidence="3 4">
    <name type="scientific">Yoonia phaeophyticola</name>
    <dbReference type="NCBI Taxonomy" id="3137369"/>
    <lineage>
        <taxon>Bacteria</taxon>
        <taxon>Pseudomonadati</taxon>
        <taxon>Pseudomonadota</taxon>
        <taxon>Alphaproteobacteria</taxon>
        <taxon>Rhodobacterales</taxon>
        <taxon>Paracoccaceae</taxon>
        <taxon>Yoonia</taxon>
    </lineage>
</organism>
<evidence type="ECO:0000256" key="1">
    <source>
        <dbReference type="SAM" id="MobiDB-lite"/>
    </source>
</evidence>
<dbReference type="Gene3D" id="2.40.50.230">
    <property type="entry name" value="Gp5 N-terminal domain"/>
    <property type="match status" value="1"/>
</dbReference>
<name>A0ABZ2V0E6_9RHOB</name>
<proteinExistence type="predicted"/>
<dbReference type="Proteomes" id="UP001440612">
    <property type="component" value="Chromosome"/>
</dbReference>